<dbReference type="PATRIC" id="fig|1299321.3.peg.64"/>
<protein>
    <submittedName>
        <fullName evidence="2">Uncharacterized protein</fullName>
    </submittedName>
</protein>
<proteinExistence type="predicted"/>
<sequence>MPVTFGTNLSPRDANRRYTTSRRAQHRQRLTGRQILDRLSAEGINRRPNTSIKLMFEY</sequence>
<organism evidence="2 3">
    <name type="scientific">Mycobacteroides abscessus subsp. bolletii 1513</name>
    <dbReference type="NCBI Taxonomy" id="1299321"/>
    <lineage>
        <taxon>Bacteria</taxon>
        <taxon>Bacillati</taxon>
        <taxon>Actinomycetota</taxon>
        <taxon>Actinomycetes</taxon>
        <taxon>Mycobacteriales</taxon>
        <taxon>Mycobacteriaceae</taxon>
        <taxon>Mycobacteroides</taxon>
        <taxon>Mycobacteroides abscessus</taxon>
    </lineage>
</organism>
<evidence type="ECO:0000313" key="3">
    <source>
        <dbReference type="Proteomes" id="UP000023351"/>
    </source>
</evidence>
<dbReference type="Proteomes" id="UP000023351">
    <property type="component" value="Unassembled WGS sequence"/>
</dbReference>
<name>X8DZX7_9MYCO</name>
<feature type="compositionally biased region" description="Basic residues" evidence="1">
    <location>
        <begin position="19"/>
        <end position="30"/>
    </location>
</feature>
<dbReference type="AlphaFoldDB" id="X8DZX7"/>
<reference evidence="2 3" key="1">
    <citation type="submission" date="2013-12" db="EMBL/GenBank/DDBJ databases">
        <authorList>
            <person name="Zelazny A."/>
            <person name="Olivier K."/>
            <person name="Holland S."/>
            <person name="Lenaerts A."/>
            <person name="Ordway D."/>
            <person name="DeGroote M.A."/>
            <person name="Parker T."/>
            <person name="Sizemore C."/>
            <person name="Tallon L.J."/>
            <person name="Sadzewicz L.K."/>
            <person name="Sengamalay N."/>
            <person name="Fraser C.M."/>
            <person name="Hine E."/>
            <person name="Shefchek K.A."/>
            <person name="Das S.P."/>
            <person name="Tettelin H."/>
        </authorList>
    </citation>
    <scope>NUCLEOTIDE SEQUENCE [LARGE SCALE GENOMIC DNA]</scope>
    <source>
        <strain evidence="2 3">1513</strain>
    </source>
</reference>
<comment type="caution">
    <text evidence="2">The sequence shown here is derived from an EMBL/GenBank/DDBJ whole genome shotgun (WGS) entry which is preliminary data.</text>
</comment>
<accession>X8DZX7</accession>
<feature type="compositionally biased region" description="Polar residues" evidence="1">
    <location>
        <begin position="1"/>
        <end position="10"/>
    </location>
</feature>
<dbReference type="EMBL" id="JAOJ01000001">
    <property type="protein sequence ID" value="EUA74192.1"/>
    <property type="molecule type" value="Genomic_DNA"/>
</dbReference>
<evidence type="ECO:0000256" key="1">
    <source>
        <dbReference type="SAM" id="MobiDB-lite"/>
    </source>
</evidence>
<feature type="region of interest" description="Disordered" evidence="1">
    <location>
        <begin position="1"/>
        <end position="33"/>
    </location>
</feature>
<evidence type="ECO:0000313" key="2">
    <source>
        <dbReference type="EMBL" id="EUA74192.1"/>
    </source>
</evidence>
<gene>
    <name evidence="2" type="ORF">I540_0069</name>
</gene>